<dbReference type="EMBL" id="JANIDW010000002">
    <property type="protein sequence ID" value="MCX5614599.1"/>
    <property type="molecule type" value="Genomic_DNA"/>
</dbReference>
<keyword evidence="1" id="KW-0560">Oxidoreductase</keyword>
<dbReference type="Gene3D" id="2.30.110.10">
    <property type="entry name" value="Electron Transport, Fmn-binding Protein, Chain A"/>
    <property type="match status" value="1"/>
</dbReference>
<dbReference type="SMART" id="SM00903">
    <property type="entry name" value="Flavin_Reduct"/>
    <property type="match status" value="1"/>
</dbReference>
<dbReference type="PANTHER" id="PTHR30466:SF1">
    <property type="entry name" value="FMN REDUCTASE (NADH) RUTF"/>
    <property type="match status" value="1"/>
</dbReference>
<dbReference type="PANTHER" id="PTHR30466">
    <property type="entry name" value="FLAVIN REDUCTASE"/>
    <property type="match status" value="1"/>
</dbReference>
<gene>
    <name evidence="3" type="ORF">NQF64_04995</name>
</gene>
<name>A0ABT3W882_9PROT</name>
<protein>
    <submittedName>
        <fullName evidence="3">Flavin reductase</fullName>
    </submittedName>
</protein>
<evidence type="ECO:0000256" key="1">
    <source>
        <dbReference type="ARBA" id="ARBA00023002"/>
    </source>
</evidence>
<proteinExistence type="predicted"/>
<dbReference type="RefSeq" id="WP_099026545.1">
    <property type="nucleotide sequence ID" value="NZ_JANIDW010000002.1"/>
</dbReference>
<dbReference type="InterPro" id="IPR050268">
    <property type="entry name" value="NADH-dep_flavin_reductase"/>
</dbReference>
<evidence type="ECO:0000313" key="4">
    <source>
        <dbReference type="Proteomes" id="UP001165648"/>
    </source>
</evidence>
<feature type="domain" description="Flavin reductase like" evidence="2">
    <location>
        <begin position="9"/>
        <end position="156"/>
    </location>
</feature>
<dbReference type="SUPFAM" id="SSF50475">
    <property type="entry name" value="FMN-binding split barrel"/>
    <property type="match status" value="1"/>
</dbReference>
<dbReference type="Proteomes" id="UP001165648">
    <property type="component" value="Unassembled WGS sequence"/>
</dbReference>
<evidence type="ECO:0000313" key="3">
    <source>
        <dbReference type="EMBL" id="MCX5614599.1"/>
    </source>
</evidence>
<sequence>MQAVFRNAMSRLGSPVVLVTTDGPAGRQGLTVSAITSVTDAPPTVLICLNRANHSHEAFLSNKRLGISILGKGHDDLAYAFANSQLTAAERFAHGPWHPGPLGSPLLDGALATLDCTIEDMHAIGTHDVLICRVHAITIDDGTRHGLTWFDRAFHHLPTRA</sequence>
<accession>A0ABT3W882</accession>
<evidence type="ECO:0000259" key="2">
    <source>
        <dbReference type="SMART" id="SM00903"/>
    </source>
</evidence>
<reference evidence="3 4" key="1">
    <citation type="submission" date="2022-07" db="EMBL/GenBank/DDBJ databases">
        <title>Bombella genomes.</title>
        <authorList>
            <person name="Harer L."/>
            <person name="Styblova S."/>
            <person name="Ehrmann M."/>
        </authorList>
    </citation>
    <scope>NUCLEOTIDE SEQUENCE [LARGE SCALE GENOMIC DNA]</scope>
    <source>
        <strain evidence="3 4">TMW 2.2558</strain>
    </source>
</reference>
<keyword evidence="4" id="KW-1185">Reference proteome</keyword>
<dbReference type="InterPro" id="IPR012349">
    <property type="entry name" value="Split_barrel_FMN-bd"/>
</dbReference>
<dbReference type="Pfam" id="PF01613">
    <property type="entry name" value="Flavin_Reduct"/>
    <property type="match status" value="1"/>
</dbReference>
<organism evidence="3 4">
    <name type="scientific">Bombella saccharophila</name>
    <dbReference type="NCBI Taxonomy" id="2967338"/>
    <lineage>
        <taxon>Bacteria</taxon>
        <taxon>Pseudomonadati</taxon>
        <taxon>Pseudomonadota</taxon>
        <taxon>Alphaproteobacteria</taxon>
        <taxon>Acetobacterales</taxon>
        <taxon>Acetobacteraceae</taxon>
        <taxon>Bombella</taxon>
    </lineage>
</organism>
<dbReference type="InterPro" id="IPR002563">
    <property type="entry name" value="Flavin_Rdtase-like_dom"/>
</dbReference>
<comment type="caution">
    <text evidence="3">The sequence shown here is derived from an EMBL/GenBank/DDBJ whole genome shotgun (WGS) entry which is preliminary data.</text>
</comment>